<dbReference type="PROSITE" id="PS50928">
    <property type="entry name" value="ABC_TM1"/>
    <property type="match status" value="1"/>
</dbReference>
<accession>A0A6J6YK95</accession>
<protein>
    <submittedName>
        <fullName evidence="9">Unannotated protein</fullName>
    </submittedName>
</protein>
<gene>
    <name evidence="9" type="ORF">UFOPK3026_01040</name>
    <name evidence="10" type="ORF">UFOPK4345_00769</name>
</gene>
<evidence type="ECO:0000256" key="7">
    <source>
        <dbReference type="SAM" id="Phobius"/>
    </source>
</evidence>
<dbReference type="PANTHER" id="PTHR43163">
    <property type="entry name" value="DIPEPTIDE TRANSPORT SYSTEM PERMEASE PROTEIN DPPB-RELATED"/>
    <property type="match status" value="1"/>
</dbReference>
<evidence type="ECO:0000256" key="1">
    <source>
        <dbReference type="ARBA" id="ARBA00004651"/>
    </source>
</evidence>
<dbReference type="CDD" id="cd06261">
    <property type="entry name" value="TM_PBP2"/>
    <property type="match status" value="1"/>
</dbReference>
<dbReference type="EMBL" id="CAFAAP010000158">
    <property type="protein sequence ID" value="CAB4809951.1"/>
    <property type="molecule type" value="Genomic_DNA"/>
</dbReference>
<proteinExistence type="predicted"/>
<feature type="transmembrane region" description="Helical" evidence="7">
    <location>
        <begin position="303"/>
        <end position="328"/>
    </location>
</feature>
<feature type="transmembrane region" description="Helical" evidence="7">
    <location>
        <begin position="21"/>
        <end position="47"/>
    </location>
</feature>
<evidence type="ECO:0000256" key="5">
    <source>
        <dbReference type="ARBA" id="ARBA00022989"/>
    </source>
</evidence>
<reference evidence="9" key="1">
    <citation type="submission" date="2020-05" db="EMBL/GenBank/DDBJ databases">
        <authorList>
            <person name="Chiriac C."/>
            <person name="Salcher M."/>
            <person name="Ghai R."/>
            <person name="Kavagutti S V."/>
        </authorList>
    </citation>
    <scope>NUCLEOTIDE SEQUENCE</scope>
</reference>
<dbReference type="GO" id="GO:0071916">
    <property type="term" value="F:dipeptide transmembrane transporter activity"/>
    <property type="evidence" value="ECO:0007669"/>
    <property type="project" value="TreeGrafter"/>
</dbReference>
<dbReference type="SUPFAM" id="SSF161098">
    <property type="entry name" value="MetI-like"/>
    <property type="match status" value="1"/>
</dbReference>
<evidence type="ECO:0000313" key="9">
    <source>
        <dbReference type="EMBL" id="CAB4809951.1"/>
    </source>
</evidence>
<organism evidence="9">
    <name type="scientific">freshwater metagenome</name>
    <dbReference type="NCBI Taxonomy" id="449393"/>
    <lineage>
        <taxon>unclassified sequences</taxon>
        <taxon>metagenomes</taxon>
        <taxon>ecological metagenomes</taxon>
    </lineage>
</organism>
<dbReference type="GO" id="GO:0005886">
    <property type="term" value="C:plasma membrane"/>
    <property type="evidence" value="ECO:0007669"/>
    <property type="project" value="UniProtKB-SubCell"/>
</dbReference>
<feature type="transmembrane region" description="Helical" evidence="7">
    <location>
        <begin position="154"/>
        <end position="182"/>
    </location>
</feature>
<dbReference type="Pfam" id="PF19300">
    <property type="entry name" value="BPD_transp_1_N"/>
    <property type="match status" value="1"/>
</dbReference>
<sequence length="336" mass="36224">MMLEMHTRLRQSRKNNSLQNLVLFIVRRFSLFVGSLVTASALVFLLLRILPGDLAQAKLGIDASPEALTQTRTEFGLDDPLILQFLKWLGHALQGDLGVSMLTGANITQEIVSKATVTLPLIGLASALALIFAIPLGMYSALNFRRRKGITISAVSQLGIAIPTFWVGVILVTIFSVKFQIFPSGGFPDAGWSSWSSCLESLVLPATTLALGQGAILMRFARSATIDVIQQDYFRTARATGLTRGQALRIHGVRNSLVPVVSVLGMQIATLIVGAIIVEHVFALPGIGQMLLQDVSIRDYTKVQGTVAATTAAVFLVSFLIDAILGLLNPKSRVNQ</sequence>
<dbReference type="InterPro" id="IPR000515">
    <property type="entry name" value="MetI-like"/>
</dbReference>
<keyword evidence="4 7" id="KW-0812">Transmembrane</keyword>
<dbReference type="Pfam" id="PF00528">
    <property type="entry name" value="BPD_transp_1"/>
    <property type="match status" value="1"/>
</dbReference>
<feature type="transmembrane region" description="Helical" evidence="7">
    <location>
        <begin position="257"/>
        <end position="283"/>
    </location>
</feature>
<evidence type="ECO:0000256" key="2">
    <source>
        <dbReference type="ARBA" id="ARBA00022448"/>
    </source>
</evidence>
<dbReference type="PANTHER" id="PTHR43163:SF6">
    <property type="entry name" value="DIPEPTIDE TRANSPORT SYSTEM PERMEASE PROTEIN DPPB-RELATED"/>
    <property type="match status" value="1"/>
</dbReference>
<evidence type="ECO:0000256" key="6">
    <source>
        <dbReference type="ARBA" id="ARBA00023136"/>
    </source>
</evidence>
<evidence type="ECO:0000256" key="4">
    <source>
        <dbReference type="ARBA" id="ARBA00022692"/>
    </source>
</evidence>
<feature type="domain" description="ABC transmembrane type-1" evidence="8">
    <location>
        <begin position="115"/>
        <end position="325"/>
    </location>
</feature>
<evidence type="ECO:0000313" key="10">
    <source>
        <dbReference type="EMBL" id="CAB5065177.1"/>
    </source>
</evidence>
<dbReference type="InterPro" id="IPR045621">
    <property type="entry name" value="BPD_transp_1_N"/>
</dbReference>
<name>A0A6J6YK95_9ZZZZ</name>
<keyword evidence="5 7" id="KW-1133">Transmembrane helix</keyword>
<evidence type="ECO:0000259" key="8">
    <source>
        <dbReference type="PROSITE" id="PS50928"/>
    </source>
</evidence>
<keyword evidence="6 7" id="KW-0472">Membrane</keyword>
<evidence type="ECO:0000256" key="3">
    <source>
        <dbReference type="ARBA" id="ARBA00022475"/>
    </source>
</evidence>
<dbReference type="AlphaFoldDB" id="A0A6J6YK95"/>
<dbReference type="EMBL" id="CAFBQV010000108">
    <property type="protein sequence ID" value="CAB5065177.1"/>
    <property type="molecule type" value="Genomic_DNA"/>
</dbReference>
<dbReference type="Gene3D" id="1.10.3720.10">
    <property type="entry name" value="MetI-like"/>
    <property type="match status" value="1"/>
</dbReference>
<dbReference type="InterPro" id="IPR035906">
    <property type="entry name" value="MetI-like_sf"/>
</dbReference>
<keyword evidence="2" id="KW-0813">Transport</keyword>
<comment type="subcellular location">
    <subcellularLocation>
        <location evidence="1">Cell membrane</location>
        <topology evidence="1">Multi-pass membrane protein</topology>
    </subcellularLocation>
</comment>
<keyword evidence="3" id="KW-1003">Cell membrane</keyword>
<feature type="transmembrane region" description="Helical" evidence="7">
    <location>
        <begin position="121"/>
        <end position="142"/>
    </location>
</feature>
<feature type="transmembrane region" description="Helical" evidence="7">
    <location>
        <begin position="202"/>
        <end position="221"/>
    </location>
</feature>